<proteinExistence type="inferred from homology"/>
<evidence type="ECO:0000256" key="5">
    <source>
        <dbReference type="ARBA" id="ARBA00022692"/>
    </source>
</evidence>
<dbReference type="Proteomes" id="UP001139365">
    <property type="component" value="Unassembled WGS sequence"/>
</dbReference>
<sequence length="200" mass="21369">MSNKTFGHKTKITLPLPSVLFYILLFLYDRSVLTAITFACAGAHELGHMAAARLCGVGITGMTLYPFGADIRLDSPLRSYRKDFFISSAGIAVNLALAAISRAIPAGEVGRALIYVNLTLAAANIVPIDGLDGGGMLRAVMSLVFSPVAAARVLRFTSFAGLLIMWGASVYIFFVKNGNPSLFVISCTLFACLYLKPAPR</sequence>
<keyword evidence="9 12" id="KW-1133">Transmembrane helix</keyword>
<evidence type="ECO:0000256" key="3">
    <source>
        <dbReference type="ARBA" id="ARBA00007931"/>
    </source>
</evidence>
<comment type="cofactor">
    <cofactor evidence="1">
        <name>Zn(2+)</name>
        <dbReference type="ChEBI" id="CHEBI:29105"/>
    </cofactor>
</comment>
<evidence type="ECO:0000256" key="6">
    <source>
        <dbReference type="ARBA" id="ARBA00022723"/>
    </source>
</evidence>
<evidence type="ECO:0000256" key="2">
    <source>
        <dbReference type="ARBA" id="ARBA00004141"/>
    </source>
</evidence>
<evidence type="ECO:0000313" key="15">
    <source>
        <dbReference type="Proteomes" id="UP001139365"/>
    </source>
</evidence>
<gene>
    <name evidence="14" type="ORF">MR241_03995</name>
</gene>
<dbReference type="EMBL" id="JALEMU010000063">
    <property type="protein sequence ID" value="MCI5755437.1"/>
    <property type="molecule type" value="Genomic_DNA"/>
</dbReference>
<feature type="domain" description="Peptidase M50" evidence="13">
    <location>
        <begin position="39"/>
        <end position="102"/>
    </location>
</feature>
<feature type="transmembrane region" description="Helical" evidence="12">
    <location>
        <begin position="20"/>
        <end position="44"/>
    </location>
</feature>
<evidence type="ECO:0000256" key="4">
    <source>
        <dbReference type="ARBA" id="ARBA00022670"/>
    </source>
</evidence>
<dbReference type="GO" id="GO:0046872">
    <property type="term" value="F:metal ion binding"/>
    <property type="evidence" value="ECO:0007669"/>
    <property type="project" value="UniProtKB-KW"/>
</dbReference>
<protein>
    <recommendedName>
        <fullName evidence="13">Peptidase M50 domain-containing protein</fullName>
    </recommendedName>
</protein>
<dbReference type="PANTHER" id="PTHR39188">
    <property type="entry name" value="MEMBRANE-ASSOCIATED ZINC METALLOPROTEASE M50B"/>
    <property type="match status" value="1"/>
</dbReference>
<feature type="transmembrane region" description="Helical" evidence="12">
    <location>
        <begin position="50"/>
        <end position="71"/>
    </location>
</feature>
<evidence type="ECO:0000256" key="8">
    <source>
        <dbReference type="ARBA" id="ARBA00022833"/>
    </source>
</evidence>
<dbReference type="PANTHER" id="PTHR39188:SF3">
    <property type="entry name" value="STAGE IV SPORULATION PROTEIN FB"/>
    <property type="match status" value="1"/>
</dbReference>
<dbReference type="Pfam" id="PF02163">
    <property type="entry name" value="Peptidase_M50"/>
    <property type="match status" value="1"/>
</dbReference>
<accession>A0AAE3FIE0</accession>
<evidence type="ECO:0000256" key="12">
    <source>
        <dbReference type="SAM" id="Phobius"/>
    </source>
</evidence>
<dbReference type="GO" id="GO:0016020">
    <property type="term" value="C:membrane"/>
    <property type="evidence" value="ECO:0007669"/>
    <property type="project" value="UniProtKB-SubCell"/>
</dbReference>
<evidence type="ECO:0000259" key="13">
    <source>
        <dbReference type="Pfam" id="PF02163"/>
    </source>
</evidence>
<evidence type="ECO:0000256" key="10">
    <source>
        <dbReference type="ARBA" id="ARBA00023049"/>
    </source>
</evidence>
<dbReference type="GO" id="GO:0006508">
    <property type="term" value="P:proteolysis"/>
    <property type="evidence" value="ECO:0007669"/>
    <property type="project" value="UniProtKB-KW"/>
</dbReference>
<comment type="subcellular location">
    <subcellularLocation>
        <location evidence="2">Membrane</location>
        <topology evidence="2">Multi-pass membrane protein</topology>
    </subcellularLocation>
</comment>
<comment type="similarity">
    <text evidence="3">Belongs to the peptidase M50B family.</text>
</comment>
<feature type="transmembrane region" description="Helical" evidence="12">
    <location>
        <begin position="153"/>
        <end position="174"/>
    </location>
</feature>
<keyword evidence="5 12" id="KW-0812">Transmembrane</keyword>
<evidence type="ECO:0000256" key="9">
    <source>
        <dbReference type="ARBA" id="ARBA00022989"/>
    </source>
</evidence>
<evidence type="ECO:0000256" key="1">
    <source>
        <dbReference type="ARBA" id="ARBA00001947"/>
    </source>
</evidence>
<organism evidence="14 15">
    <name type="scientific">Candidatus Colimorpha enterica</name>
    <dbReference type="NCBI Taxonomy" id="3083063"/>
    <lineage>
        <taxon>Bacteria</taxon>
        <taxon>Pseudomonadati</taxon>
        <taxon>Bacteroidota</taxon>
        <taxon>Bacteroidia</taxon>
        <taxon>Bacteroidales</taxon>
        <taxon>Candidatus Colimorpha</taxon>
    </lineage>
</organism>
<keyword evidence="8" id="KW-0862">Zinc</keyword>
<comment type="caution">
    <text evidence="14">The sequence shown here is derived from an EMBL/GenBank/DDBJ whole genome shotgun (WGS) entry which is preliminary data.</text>
</comment>
<name>A0AAE3FIE0_9BACT</name>
<evidence type="ECO:0000256" key="11">
    <source>
        <dbReference type="ARBA" id="ARBA00023136"/>
    </source>
</evidence>
<dbReference type="InterPro" id="IPR008915">
    <property type="entry name" value="Peptidase_M50"/>
</dbReference>
<keyword evidence="7" id="KW-0378">Hydrolase</keyword>
<keyword evidence="4" id="KW-0645">Protease</keyword>
<evidence type="ECO:0000313" key="14">
    <source>
        <dbReference type="EMBL" id="MCI5755437.1"/>
    </source>
</evidence>
<dbReference type="AlphaFoldDB" id="A0AAE3FIE0"/>
<evidence type="ECO:0000256" key="7">
    <source>
        <dbReference type="ARBA" id="ARBA00022801"/>
    </source>
</evidence>
<dbReference type="GO" id="GO:0008237">
    <property type="term" value="F:metallopeptidase activity"/>
    <property type="evidence" value="ECO:0007669"/>
    <property type="project" value="UniProtKB-KW"/>
</dbReference>
<reference evidence="14 15" key="1">
    <citation type="submission" date="2022-03" db="EMBL/GenBank/DDBJ databases">
        <title>Metagenome-assembled genomes from swine fecal metagenomes.</title>
        <authorList>
            <person name="Holman D.B."/>
            <person name="Kommadath A."/>
        </authorList>
    </citation>
    <scope>NUCLEOTIDE SEQUENCE [LARGE SCALE GENOMIC DNA]</scope>
    <source>
        <strain evidence="14">SUG147</strain>
    </source>
</reference>
<keyword evidence="6" id="KW-0479">Metal-binding</keyword>
<feature type="transmembrane region" description="Helical" evidence="12">
    <location>
        <begin position="83"/>
        <end position="100"/>
    </location>
</feature>
<keyword evidence="11 12" id="KW-0472">Membrane</keyword>
<keyword evidence="10" id="KW-0482">Metalloprotease</keyword>